<evidence type="ECO:0000256" key="6">
    <source>
        <dbReference type="ARBA" id="ARBA00015188"/>
    </source>
</evidence>
<dbReference type="Proteomes" id="UP000065822">
    <property type="component" value="Chromosome"/>
</dbReference>
<evidence type="ECO:0000256" key="19">
    <source>
        <dbReference type="HAMAP-Rule" id="MF_00037"/>
    </source>
</evidence>
<dbReference type="EMBL" id="CP014227">
    <property type="protein sequence ID" value="AMD85045.1"/>
    <property type="molecule type" value="Genomic_DNA"/>
</dbReference>
<evidence type="ECO:0000313" key="23">
    <source>
        <dbReference type="Proteomes" id="UP000065822"/>
    </source>
</evidence>
<reference evidence="22 24" key="2">
    <citation type="submission" date="2017-06" db="EMBL/GenBank/DDBJ databases">
        <authorList>
            <consortium name="Pathogen Informatics"/>
        </authorList>
    </citation>
    <scope>NUCLEOTIDE SEQUENCE [LARGE SCALE GENOMIC DNA]</scope>
    <source>
        <strain evidence="22 24">NCTC12947</strain>
    </source>
</reference>
<dbReference type="InterPro" id="IPR036318">
    <property type="entry name" value="FAD-bd_PCMH-like_sf"/>
</dbReference>
<evidence type="ECO:0000256" key="3">
    <source>
        <dbReference type="ARBA" id="ARBA00004496"/>
    </source>
</evidence>
<dbReference type="EC" id="1.3.1.98" evidence="5 19"/>
<dbReference type="InterPro" id="IPR016169">
    <property type="entry name" value="FAD-bd_PCMH_sub2"/>
</dbReference>
<dbReference type="PROSITE" id="PS51387">
    <property type="entry name" value="FAD_PCMH"/>
    <property type="match status" value="1"/>
</dbReference>
<name>A0AAX2GXF0_9FLAO</name>
<dbReference type="Gene3D" id="3.90.78.10">
    <property type="entry name" value="UDP-N-acetylenolpyruvoylglucosamine reductase, C-terminal domain"/>
    <property type="match status" value="1"/>
</dbReference>
<evidence type="ECO:0000256" key="18">
    <source>
        <dbReference type="ARBA" id="ARBA00048914"/>
    </source>
</evidence>
<evidence type="ECO:0000256" key="8">
    <source>
        <dbReference type="ARBA" id="ARBA00022618"/>
    </source>
</evidence>
<dbReference type="Gene3D" id="3.30.43.10">
    <property type="entry name" value="Uridine Diphospho-n-acetylenolpyruvylglucosamine Reductase, domain 2"/>
    <property type="match status" value="1"/>
</dbReference>
<organism evidence="22 24">
    <name type="scientific">Capnocytophaga haemolytica</name>
    <dbReference type="NCBI Taxonomy" id="45243"/>
    <lineage>
        <taxon>Bacteria</taxon>
        <taxon>Pseudomonadati</taxon>
        <taxon>Bacteroidota</taxon>
        <taxon>Flavobacteriia</taxon>
        <taxon>Flavobacteriales</taxon>
        <taxon>Flavobacteriaceae</taxon>
        <taxon>Capnocytophaga</taxon>
    </lineage>
</organism>
<evidence type="ECO:0000256" key="1">
    <source>
        <dbReference type="ARBA" id="ARBA00001974"/>
    </source>
</evidence>
<dbReference type="NCBIfam" id="TIGR00179">
    <property type="entry name" value="murB"/>
    <property type="match status" value="1"/>
</dbReference>
<dbReference type="KEGG" id="chg:AXF12_05635"/>
<dbReference type="PANTHER" id="PTHR21071:SF4">
    <property type="entry name" value="UDP-N-ACETYLENOLPYRUVOYLGLUCOSAMINE REDUCTASE"/>
    <property type="match status" value="1"/>
</dbReference>
<keyword evidence="23" id="KW-1185">Reference proteome</keyword>
<dbReference type="Proteomes" id="UP000215539">
    <property type="component" value="Chromosome 1"/>
</dbReference>
<dbReference type="SUPFAM" id="SSF56176">
    <property type="entry name" value="FAD-binding/transporter-associated domain-like"/>
    <property type="match status" value="1"/>
</dbReference>
<evidence type="ECO:0000256" key="11">
    <source>
        <dbReference type="ARBA" id="ARBA00022857"/>
    </source>
</evidence>
<evidence type="ECO:0000256" key="13">
    <source>
        <dbReference type="ARBA" id="ARBA00022984"/>
    </source>
</evidence>
<evidence type="ECO:0000256" key="9">
    <source>
        <dbReference type="ARBA" id="ARBA00022630"/>
    </source>
</evidence>
<comment type="similarity">
    <text evidence="19">Belongs to the MurB family.</text>
</comment>
<evidence type="ECO:0000259" key="20">
    <source>
        <dbReference type="PROSITE" id="PS51387"/>
    </source>
</evidence>
<proteinExistence type="inferred from homology"/>
<dbReference type="InterPro" id="IPR016167">
    <property type="entry name" value="FAD-bd_PCMH_sub1"/>
</dbReference>
<feature type="active site" description="Proton donor" evidence="19">
    <location>
        <position position="227"/>
    </location>
</feature>
<sequence>MKIPNTFNINTEAKTYLPIHSEEELLNALKQHSNVFVLGGGSNMLLTHDIDQAVLHILLKGISIVEENDDYVYIRAMAGENWHQFVMYTLEKGYGGLENLALIYGNVGTTPVQNIGAYGVEIKDVMHSCEAINVHSLKKRIFTNEECKFAYRESVFKNEEKGNYIITAVTFRLSKRNHKLYTGYGAIQEQLTSWGYSSPTPAQVATAVIAIRQSKLPDPKVLGNSGSFFKNPIISIEQFETLRTQYPSIPSYMVDDTHIKVPAGWLIDQCGLKGYRQGDTGVHTQQALVLVNYGKATGAEILALAHLVRDKVAQKFGITLEFEVNIF</sequence>
<dbReference type="GO" id="GO:0008762">
    <property type="term" value="F:UDP-N-acetylmuramate dehydrogenase activity"/>
    <property type="evidence" value="ECO:0007669"/>
    <property type="project" value="UniProtKB-UniRule"/>
</dbReference>
<evidence type="ECO:0000256" key="5">
    <source>
        <dbReference type="ARBA" id="ARBA00012518"/>
    </source>
</evidence>
<evidence type="ECO:0000256" key="4">
    <source>
        <dbReference type="ARBA" id="ARBA00004752"/>
    </source>
</evidence>
<dbReference type="Pfam" id="PF02873">
    <property type="entry name" value="MurB_C"/>
    <property type="match status" value="1"/>
</dbReference>
<evidence type="ECO:0000256" key="16">
    <source>
        <dbReference type="ARBA" id="ARBA00023316"/>
    </source>
</evidence>
<accession>A0AAX2GXF0</accession>
<evidence type="ECO:0000313" key="24">
    <source>
        <dbReference type="Proteomes" id="UP000215539"/>
    </source>
</evidence>
<dbReference type="InterPro" id="IPR003170">
    <property type="entry name" value="MurB"/>
</dbReference>
<keyword evidence="7 19" id="KW-0963">Cytoplasm</keyword>
<keyword evidence="14 19" id="KW-0560">Oxidoreductase</keyword>
<dbReference type="AlphaFoldDB" id="A0AAX2GXF0"/>
<dbReference type="GO" id="GO:0071949">
    <property type="term" value="F:FAD binding"/>
    <property type="evidence" value="ECO:0007669"/>
    <property type="project" value="InterPro"/>
</dbReference>
<keyword evidence="10 19" id="KW-0274">FAD</keyword>
<keyword evidence="8 19" id="KW-0132">Cell division</keyword>
<feature type="active site" evidence="19">
    <location>
        <position position="323"/>
    </location>
</feature>
<dbReference type="Pfam" id="PF01565">
    <property type="entry name" value="FAD_binding_4"/>
    <property type="match status" value="1"/>
</dbReference>
<dbReference type="GO" id="GO:0071555">
    <property type="term" value="P:cell wall organization"/>
    <property type="evidence" value="ECO:0007669"/>
    <property type="project" value="UniProtKB-KW"/>
</dbReference>
<dbReference type="PANTHER" id="PTHR21071">
    <property type="entry name" value="UDP-N-ACETYLENOLPYRUVOYLGLUCOSAMINE REDUCTASE"/>
    <property type="match status" value="1"/>
</dbReference>
<evidence type="ECO:0000256" key="17">
    <source>
        <dbReference type="ARBA" id="ARBA00031026"/>
    </source>
</evidence>
<keyword evidence="11 19" id="KW-0521">NADP</keyword>
<dbReference type="GO" id="GO:0009252">
    <property type="term" value="P:peptidoglycan biosynthetic process"/>
    <property type="evidence" value="ECO:0007669"/>
    <property type="project" value="UniProtKB-UniRule"/>
</dbReference>
<dbReference type="Gene3D" id="3.30.465.10">
    <property type="match status" value="1"/>
</dbReference>
<dbReference type="GO" id="GO:0051301">
    <property type="term" value="P:cell division"/>
    <property type="evidence" value="ECO:0007669"/>
    <property type="project" value="UniProtKB-KW"/>
</dbReference>
<protein>
    <recommendedName>
        <fullName evidence="6 19">UDP-N-acetylenolpyruvoylglucosamine reductase</fullName>
        <ecNumber evidence="5 19">1.3.1.98</ecNumber>
    </recommendedName>
    <alternativeName>
        <fullName evidence="17 19">UDP-N-acetylmuramate dehydrogenase</fullName>
    </alternativeName>
</protein>
<feature type="active site" evidence="19">
    <location>
        <position position="152"/>
    </location>
</feature>
<dbReference type="InterPro" id="IPR036635">
    <property type="entry name" value="MurB_C_sf"/>
</dbReference>
<evidence type="ECO:0000256" key="15">
    <source>
        <dbReference type="ARBA" id="ARBA00023306"/>
    </source>
</evidence>
<keyword evidence="16 19" id="KW-0961">Cell wall biogenesis/degradation</keyword>
<gene>
    <name evidence="19 22" type="primary">murB</name>
    <name evidence="21" type="ORF">AXF12_05635</name>
    <name evidence="22" type="ORF">SAMEA44541418_00596</name>
</gene>
<evidence type="ECO:0000256" key="7">
    <source>
        <dbReference type="ARBA" id="ARBA00022490"/>
    </source>
</evidence>
<keyword evidence="12 19" id="KW-0133">Cell shape</keyword>
<keyword evidence="13 19" id="KW-0573">Peptidoglycan synthesis</keyword>
<dbReference type="GO" id="GO:0005829">
    <property type="term" value="C:cytosol"/>
    <property type="evidence" value="ECO:0007669"/>
    <property type="project" value="TreeGrafter"/>
</dbReference>
<dbReference type="GO" id="GO:0008360">
    <property type="term" value="P:regulation of cell shape"/>
    <property type="evidence" value="ECO:0007669"/>
    <property type="project" value="UniProtKB-KW"/>
</dbReference>
<dbReference type="HAMAP" id="MF_00037">
    <property type="entry name" value="MurB"/>
    <property type="match status" value="1"/>
</dbReference>
<evidence type="ECO:0000256" key="10">
    <source>
        <dbReference type="ARBA" id="ARBA00022827"/>
    </source>
</evidence>
<dbReference type="SUPFAM" id="SSF56194">
    <property type="entry name" value="Uridine diphospho-N-Acetylenolpyruvylglucosamine reductase, MurB, C-terminal domain"/>
    <property type="match status" value="1"/>
</dbReference>
<dbReference type="InterPro" id="IPR016166">
    <property type="entry name" value="FAD-bd_PCMH"/>
</dbReference>
<dbReference type="NCBIfam" id="NF000755">
    <property type="entry name" value="PRK00046.1"/>
    <property type="match status" value="1"/>
</dbReference>
<evidence type="ECO:0000313" key="21">
    <source>
        <dbReference type="EMBL" id="AMD85045.1"/>
    </source>
</evidence>
<keyword evidence="15 19" id="KW-0131">Cell cycle</keyword>
<comment type="subcellular location">
    <subcellularLocation>
        <location evidence="3 19">Cytoplasm</location>
    </subcellularLocation>
</comment>
<evidence type="ECO:0000256" key="14">
    <source>
        <dbReference type="ARBA" id="ARBA00023002"/>
    </source>
</evidence>
<evidence type="ECO:0000313" key="22">
    <source>
        <dbReference type="EMBL" id="SNV05583.1"/>
    </source>
</evidence>
<dbReference type="InterPro" id="IPR011601">
    <property type="entry name" value="MurB_C"/>
</dbReference>
<comment type="pathway">
    <text evidence="4 19">Cell wall biogenesis; peptidoglycan biosynthesis.</text>
</comment>
<dbReference type="EMBL" id="LT906449">
    <property type="protein sequence ID" value="SNV05583.1"/>
    <property type="molecule type" value="Genomic_DNA"/>
</dbReference>
<comment type="cofactor">
    <cofactor evidence="1 19">
        <name>FAD</name>
        <dbReference type="ChEBI" id="CHEBI:57692"/>
    </cofactor>
</comment>
<dbReference type="InterPro" id="IPR006094">
    <property type="entry name" value="Oxid_FAD_bind_N"/>
</dbReference>
<evidence type="ECO:0000256" key="12">
    <source>
        <dbReference type="ARBA" id="ARBA00022960"/>
    </source>
</evidence>
<feature type="domain" description="FAD-binding PCMH-type" evidence="20">
    <location>
        <begin position="9"/>
        <end position="176"/>
    </location>
</feature>
<keyword evidence="9 19" id="KW-0285">Flavoprotein</keyword>
<evidence type="ECO:0000256" key="2">
    <source>
        <dbReference type="ARBA" id="ARBA00003921"/>
    </source>
</evidence>
<comment type="catalytic activity">
    <reaction evidence="18 19">
        <text>UDP-N-acetyl-alpha-D-muramate + NADP(+) = UDP-N-acetyl-3-O-(1-carboxyvinyl)-alpha-D-glucosamine + NADPH + H(+)</text>
        <dbReference type="Rhea" id="RHEA:12248"/>
        <dbReference type="ChEBI" id="CHEBI:15378"/>
        <dbReference type="ChEBI" id="CHEBI:57783"/>
        <dbReference type="ChEBI" id="CHEBI:58349"/>
        <dbReference type="ChEBI" id="CHEBI:68483"/>
        <dbReference type="ChEBI" id="CHEBI:70757"/>
        <dbReference type="EC" id="1.3.1.98"/>
    </reaction>
</comment>
<reference evidence="21 23" key="1">
    <citation type="submission" date="2016-02" db="EMBL/GenBank/DDBJ databases">
        <authorList>
            <person name="Holder M.E."/>
            <person name="Ajami N.J."/>
            <person name="Petrosino J.F."/>
        </authorList>
    </citation>
    <scope>NUCLEOTIDE SEQUENCE [LARGE SCALE GENOMIC DNA]</scope>
    <source>
        <strain evidence="21 23">CCUG 32990</strain>
    </source>
</reference>
<comment type="function">
    <text evidence="2 19">Cell wall formation.</text>
</comment>
<dbReference type="RefSeq" id="WP_066429085.1">
    <property type="nucleotide sequence ID" value="NZ_CP014227.1"/>
</dbReference>